<reference evidence="1" key="2">
    <citation type="submission" date="2023-05" db="EMBL/GenBank/DDBJ databases">
        <authorList>
            <person name="Fouks B."/>
        </authorList>
    </citation>
    <scope>NUCLEOTIDE SEQUENCE</scope>
    <source>
        <strain evidence="1">Stay&amp;Tobe</strain>
        <tissue evidence="1">Testes</tissue>
    </source>
</reference>
<evidence type="ECO:0000313" key="1">
    <source>
        <dbReference type="EMBL" id="KAJ9587501.1"/>
    </source>
</evidence>
<name>A0AAD8EEV8_DIPPU</name>
<dbReference type="Proteomes" id="UP001233999">
    <property type="component" value="Unassembled WGS sequence"/>
</dbReference>
<organism evidence="1 2">
    <name type="scientific">Diploptera punctata</name>
    <name type="common">Pacific beetle cockroach</name>
    <dbReference type="NCBI Taxonomy" id="6984"/>
    <lineage>
        <taxon>Eukaryota</taxon>
        <taxon>Metazoa</taxon>
        <taxon>Ecdysozoa</taxon>
        <taxon>Arthropoda</taxon>
        <taxon>Hexapoda</taxon>
        <taxon>Insecta</taxon>
        <taxon>Pterygota</taxon>
        <taxon>Neoptera</taxon>
        <taxon>Polyneoptera</taxon>
        <taxon>Dictyoptera</taxon>
        <taxon>Blattodea</taxon>
        <taxon>Blaberoidea</taxon>
        <taxon>Blaberidae</taxon>
        <taxon>Diplopterinae</taxon>
        <taxon>Diploptera</taxon>
    </lineage>
</organism>
<dbReference type="EMBL" id="JASPKZ010006250">
    <property type="protein sequence ID" value="KAJ9587501.1"/>
    <property type="molecule type" value="Genomic_DNA"/>
</dbReference>
<comment type="caution">
    <text evidence="1">The sequence shown here is derived from an EMBL/GenBank/DDBJ whole genome shotgun (WGS) entry which is preliminary data.</text>
</comment>
<dbReference type="AlphaFoldDB" id="A0AAD8EEV8"/>
<accession>A0AAD8EEV8</accession>
<gene>
    <name evidence="1" type="ORF">L9F63_028246</name>
</gene>
<evidence type="ECO:0000313" key="2">
    <source>
        <dbReference type="Proteomes" id="UP001233999"/>
    </source>
</evidence>
<sequence>MVDNSTPPDIPFKNHPLRNPYGMLDYEYGVLTVSQQRALDTLKTNTIQENHIYLASHPE</sequence>
<keyword evidence="2" id="KW-1185">Reference proteome</keyword>
<protein>
    <submittedName>
        <fullName evidence="1">Uncharacterized protein</fullName>
    </submittedName>
</protein>
<feature type="non-terminal residue" evidence="1">
    <location>
        <position position="59"/>
    </location>
</feature>
<proteinExistence type="predicted"/>
<reference evidence="1" key="1">
    <citation type="journal article" date="2023" name="IScience">
        <title>Live-bearing cockroach genome reveals convergent evolutionary mechanisms linked to viviparity in insects and beyond.</title>
        <authorList>
            <person name="Fouks B."/>
            <person name="Harrison M.C."/>
            <person name="Mikhailova A.A."/>
            <person name="Marchal E."/>
            <person name="English S."/>
            <person name="Carruthers M."/>
            <person name="Jennings E.C."/>
            <person name="Chiamaka E.L."/>
            <person name="Frigard R.A."/>
            <person name="Pippel M."/>
            <person name="Attardo G.M."/>
            <person name="Benoit J.B."/>
            <person name="Bornberg-Bauer E."/>
            <person name="Tobe S.S."/>
        </authorList>
    </citation>
    <scope>NUCLEOTIDE SEQUENCE</scope>
    <source>
        <strain evidence="1">Stay&amp;Tobe</strain>
    </source>
</reference>